<keyword evidence="2 9" id="KW-0813">Transport</keyword>
<gene>
    <name evidence="9" type="primary">secD</name>
    <name evidence="13" type="ORF">A3D04_00690</name>
</gene>
<dbReference type="Gene3D" id="1.20.1640.10">
    <property type="entry name" value="Multidrug efflux transporter AcrB transmembrane domain"/>
    <property type="match status" value="1"/>
</dbReference>
<keyword evidence="7 9" id="KW-0811">Translocation</keyword>
<feature type="transmembrane region" description="Helical" evidence="9">
    <location>
        <begin position="308"/>
        <end position="328"/>
    </location>
</feature>
<dbReference type="GO" id="GO:0065002">
    <property type="term" value="P:intracellular protein transmembrane transport"/>
    <property type="evidence" value="ECO:0007669"/>
    <property type="project" value="UniProtKB-UniRule"/>
</dbReference>
<accession>A0A1F5G8R5</accession>
<proteinExistence type="inferred from homology"/>
<comment type="caution">
    <text evidence="9">Lacks conserved residue(s) required for the propagation of feature annotation.</text>
</comment>
<dbReference type="Pfam" id="PF21760">
    <property type="entry name" value="SecD_1st"/>
    <property type="match status" value="1"/>
</dbReference>
<dbReference type="AlphaFoldDB" id="A0A1F5G8R5"/>
<dbReference type="InterPro" id="IPR054384">
    <property type="entry name" value="SecDF_P1_head"/>
</dbReference>
<organism evidence="13 14">
    <name type="scientific">Candidatus Curtissbacteria bacterium RIFCSPHIGHO2_02_FULL_40_16b</name>
    <dbReference type="NCBI Taxonomy" id="1797714"/>
    <lineage>
        <taxon>Bacteria</taxon>
        <taxon>Candidatus Curtissiibacteriota</taxon>
    </lineage>
</organism>
<dbReference type="STRING" id="1797714.A3D04_00690"/>
<dbReference type="Gene3D" id="3.30.70.3220">
    <property type="match status" value="1"/>
</dbReference>
<dbReference type="InterPro" id="IPR001036">
    <property type="entry name" value="Acrflvin-R"/>
</dbReference>
<evidence type="ECO:0000256" key="9">
    <source>
        <dbReference type="HAMAP-Rule" id="MF_01463"/>
    </source>
</evidence>
<evidence type="ECO:0000256" key="2">
    <source>
        <dbReference type="ARBA" id="ARBA00022448"/>
    </source>
</evidence>
<feature type="domain" description="Protein translocase subunit SecDF P1" evidence="11">
    <location>
        <begin position="80"/>
        <end position="141"/>
    </location>
</feature>
<dbReference type="GO" id="GO:0043952">
    <property type="term" value="P:protein transport by the Sec complex"/>
    <property type="evidence" value="ECO:0007669"/>
    <property type="project" value="UniProtKB-UniRule"/>
</dbReference>
<sequence length="439" mass="47713">MPKNPRFILLFIIALTIAAIYIDIPKVKIFGREINHPTIYLQNFQRDLEPKLGLDLAGGVQLTMSADMTGIETQDQEEAIESAKNVIENRINSLGVAESTVQTAKSGSGQRLIIEIPGITDVDSAVSLVKKTAHLEFRTLKKDALPEATISALPESFESISLTGKDLKRAQAAPARATQSIQNPGYVVNLEFSEEGAQKLEQITTDNLQLPMAMFLDDEPISWPPPIIQSIISDGSAQITGGFTADEAKNLAIQLNAGALPIPLTIERQTRVGPTIGQDSIDKSIIATAIGLVSVAIFMIAYYRILGIFAVVALLIYSLIVFAVLKIIPVTLTLAGIAGFILSIGMAVDANILIFERIKEELRVKLPKHDAFFIGFDRAWTSIRDSNVSSLITTAILFNFGTGSVRGFALTLAIGILISMFSAIMVTRNFLRVFWVGKI</sequence>
<evidence type="ECO:0000259" key="11">
    <source>
        <dbReference type="Pfam" id="PF21760"/>
    </source>
</evidence>
<dbReference type="HAMAP" id="MF_01463_B">
    <property type="entry name" value="SecD_B"/>
    <property type="match status" value="1"/>
</dbReference>
<evidence type="ECO:0000259" key="10">
    <source>
        <dbReference type="Pfam" id="PF02355"/>
    </source>
</evidence>
<evidence type="ECO:0000256" key="6">
    <source>
        <dbReference type="ARBA" id="ARBA00022989"/>
    </source>
</evidence>
<dbReference type="InterPro" id="IPR048631">
    <property type="entry name" value="SecD_1st"/>
</dbReference>
<evidence type="ECO:0000256" key="7">
    <source>
        <dbReference type="ARBA" id="ARBA00023010"/>
    </source>
</evidence>
<dbReference type="GO" id="GO:0005886">
    <property type="term" value="C:plasma membrane"/>
    <property type="evidence" value="ECO:0007669"/>
    <property type="project" value="UniProtKB-SubCell"/>
</dbReference>
<comment type="similarity">
    <text evidence="9">Belongs to the SecD/SecF family. SecD subfamily.</text>
</comment>
<comment type="caution">
    <text evidence="13">The sequence shown here is derived from an EMBL/GenBank/DDBJ whole genome shotgun (WGS) entry which is preliminary data.</text>
</comment>
<dbReference type="GO" id="GO:0015450">
    <property type="term" value="F:protein-transporting ATPase activity"/>
    <property type="evidence" value="ECO:0007669"/>
    <property type="project" value="InterPro"/>
</dbReference>
<dbReference type="SUPFAM" id="SSF82866">
    <property type="entry name" value="Multidrug efflux transporter AcrB transmembrane domain"/>
    <property type="match status" value="1"/>
</dbReference>
<dbReference type="InterPro" id="IPR048634">
    <property type="entry name" value="SecD_SecF_C"/>
</dbReference>
<dbReference type="InterPro" id="IPR022813">
    <property type="entry name" value="SecD/SecF_arch_bac"/>
</dbReference>
<evidence type="ECO:0000313" key="14">
    <source>
        <dbReference type="Proteomes" id="UP000177369"/>
    </source>
</evidence>
<dbReference type="Proteomes" id="UP000177369">
    <property type="component" value="Unassembled WGS sequence"/>
</dbReference>
<dbReference type="PANTHER" id="PTHR30081:SF1">
    <property type="entry name" value="PROTEIN TRANSLOCASE SUBUNIT SECD"/>
    <property type="match status" value="1"/>
</dbReference>
<keyword evidence="6 9" id="KW-1133">Transmembrane helix</keyword>
<evidence type="ECO:0000256" key="3">
    <source>
        <dbReference type="ARBA" id="ARBA00022475"/>
    </source>
</evidence>
<dbReference type="NCBIfam" id="TIGR00916">
    <property type="entry name" value="2A0604s01"/>
    <property type="match status" value="1"/>
</dbReference>
<evidence type="ECO:0000313" key="13">
    <source>
        <dbReference type="EMBL" id="OGD88283.1"/>
    </source>
</evidence>
<dbReference type="Pfam" id="PF22599">
    <property type="entry name" value="SecDF_P1_head"/>
    <property type="match status" value="1"/>
</dbReference>
<keyword evidence="3 9" id="KW-1003">Cell membrane</keyword>
<evidence type="ECO:0000256" key="4">
    <source>
        <dbReference type="ARBA" id="ARBA00022692"/>
    </source>
</evidence>
<dbReference type="PRINTS" id="PR00702">
    <property type="entry name" value="ACRIFLAVINRP"/>
</dbReference>
<comment type="function">
    <text evidence="9">Part of the Sec protein translocase complex. Interacts with the SecYEG preprotein conducting channel. SecDF uses the proton motive force (PMF) to complete protein translocation after the ATP-dependent function of SecA.</text>
</comment>
<dbReference type="NCBIfam" id="TIGR01129">
    <property type="entry name" value="secD"/>
    <property type="match status" value="1"/>
</dbReference>
<comment type="subcellular location">
    <subcellularLocation>
        <location evidence="1 9">Cell membrane</location>
        <topology evidence="1 9">Multi-pass membrane protein</topology>
    </subcellularLocation>
</comment>
<dbReference type="InterPro" id="IPR055344">
    <property type="entry name" value="SecD_SecF_C_bact"/>
</dbReference>
<feature type="transmembrane region" description="Helical" evidence="9">
    <location>
        <begin position="407"/>
        <end position="426"/>
    </location>
</feature>
<dbReference type="FunFam" id="1.20.1640.10:FF:000004">
    <property type="entry name" value="Protein translocase subunit SecD"/>
    <property type="match status" value="1"/>
</dbReference>
<dbReference type="EMBL" id="MFBD01000033">
    <property type="protein sequence ID" value="OGD88283.1"/>
    <property type="molecule type" value="Genomic_DNA"/>
</dbReference>
<protein>
    <recommendedName>
        <fullName evidence="9">Protein translocase subunit SecD</fullName>
    </recommendedName>
</protein>
<dbReference type="InterPro" id="IPR005791">
    <property type="entry name" value="SecD"/>
</dbReference>
<reference evidence="13 14" key="1">
    <citation type="journal article" date="2016" name="Nat. Commun.">
        <title>Thousands of microbial genomes shed light on interconnected biogeochemical processes in an aquifer system.</title>
        <authorList>
            <person name="Anantharaman K."/>
            <person name="Brown C.T."/>
            <person name="Hug L.A."/>
            <person name="Sharon I."/>
            <person name="Castelle C.J."/>
            <person name="Probst A.J."/>
            <person name="Thomas B.C."/>
            <person name="Singh A."/>
            <person name="Wilkins M.J."/>
            <person name="Karaoz U."/>
            <person name="Brodie E.L."/>
            <person name="Williams K.H."/>
            <person name="Hubbard S.S."/>
            <person name="Banfield J.F."/>
        </authorList>
    </citation>
    <scope>NUCLEOTIDE SEQUENCE [LARGE SCALE GENOMIC DNA]</scope>
</reference>
<keyword evidence="4 9" id="KW-0812">Transmembrane</keyword>
<feature type="transmembrane region" description="Helical" evidence="9">
    <location>
        <begin position="334"/>
        <end position="355"/>
    </location>
</feature>
<evidence type="ECO:0000259" key="12">
    <source>
        <dbReference type="Pfam" id="PF22599"/>
    </source>
</evidence>
<name>A0A1F5G8R5_9BACT</name>
<feature type="domain" description="SecDF P1 head subdomain" evidence="12">
    <location>
        <begin position="160"/>
        <end position="262"/>
    </location>
</feature>
<evidence type="ECO:0000256" key="1">
    <source>
        <dbReference type="ARBA" id="ARBA00004651"/>
    </source>
</evidence>
<evidence type="ECO:0000256" key="8">
    <source>
        <dbReference type="ARBA" id="ARBA00023136"/>
    </source>
</evidence>
<feature type="domain" description="Protein export membrane protein SecD/SecF C-terminal" evidence="10">
    <location>
        <begin position="266"/>
        <end position="432"/>
    </location>
</feature>
<dbReference type="PANTHER" id="PTHR30081">
    <property type="entry name" value="PROTEIN-EXPORT MEMBRANE PROTEIN SEC"/>
    <property type="match status" value="1"/>
</dbReference>
<feature type="transmembrane region" description="Helical" evidence="9">
    <location>
        <begin position="285"/>
        <end position="303"/>
    </location>
</feature>
<dbReference type="GO" id="GO:0006605">
    <property type="term" value="P:protein targeting"/>
    <property type="evidence" value="ECO:0007669"/>
    <property type="project" value="UniProtKB-UniRule"/>
</dbReference>
<dbReference type="Pfam" id="PF02355">
    <property type="entry name" value="SecD_SecF_C"/>
    <property type="match status" value="1"/>
</dbReference>
<evidence type="ECO:0000256" key="5">
    <source>
        <dbReference type="ARBA" id="ARBA00022927"/>
    </source>
</evidence>
<keyword evidence="5 9" id="KW-0653">Protein transport</keyword>
<comment type="subunit">
    <text evidence="9">Forms a complex with SecF. Part of the essential Sec protein translocation apparatus which comprises SecA, SecYEG and auxiliary proteins SecDF. Other proteins may also be involved.</text>
</comment>
<keyword evidence="8 9" id="KW-0472">Membrane</keyword>